<sequence>MWYLRGCVEEKRLDHFFLGNENVPEDIILPPAFQAAEPLNLFQHLVQDPAAHATALRIAADVSDAAQAHGPWVEDVNIDEVSGWQLLRGWCVIGNVIDPFNAMILGPGANEAVSEMSPVAQLNSLWGTMSPQDLLFKAQDGVAGGGMGHRIHLNHFNFSSPIHLLVVLMFLSGLTLGYTGIYMMYFHNRTLYPGNNILPQFSSPDRSLGIEGLQSDCNLGSQTLVLMGDFKHPNICWRDNTTGHKKSRKFLESVDHNFILQMVEPPMRRGAMLDLVLTSKEGLVENVKLEGRLGHSDHEMVEFKMSGK</sequence>
<feature type="transmembrane region" description="Helical" evidence="1">
    <location>
        <begin position="162"/>
        <end position="185"/>
    </location>
</feature>
<name>A0A2I0TYS7_LIMLA</name>
<dbReference type="EMBL" id="KZ506607">
    <property type="protein sequence ID" value="PKU38980.1"/>
    <property type="molecule type" value="Genomic_DNA"/>
</dbReference>
<dbReference type="GO" id="GO:0031012">
    <property type="term" value="C:extracellular matrix"/>
    <property type="evidence" value="ECO:0007669"/>
    <property type="project" value="TreeGrafter"/>
</dbReference>
<organism evidence="3 4">
    <name type="scientific">Limosa lapponica baueri</name>
    <dbReference type="NCBI Taxonomy" id="1758121"/>
    <lineage>
        <taxon>Eukaryota</taxon>
        <taxon>Metazoa</taxon>
        <taxon>Chordata</taxon>
        <taxon>Craniata</taxon>
        <taxon>Vertebrata</taxon>
        <taxon>Euteleostomi</taxon>
        <taxon>Archelosauria</taxon>
        <taxon>Archosauria</taxon>
        <taxon>Dinosauria</taxon>
        <taxon>Saurischia</taxon>
        <taxon>Theropoda</taxon>
        <taxon>Coelurosauria</taxon>
        <taxon>Aves</taxon>
        <taxon>Neognathae</taxon>
        <taxon>Neoaves</taxon>
        <taxon>Charadriiformes</taxon>
        <taxon>Scolopacidae</taxon>
        <taxon>Limosa</taxon>
    </lineage>
</organism>
<keyword evidence="4" id="KW-1185">Reference proteome</keyword>
<reference evidence="4" key="1">
    <citation type="submission" date="2017-11" db="EMBL/GenBank/DDBJ databases">
        <authorList>
            <person name="Lima N.C."/>
            <person name="Parody-Merino A.M."/>
            <person name="Battley P.F."/>
            <person name="Fidler A.E."/>
            <person name="Prosdocimi F."/>
        </authorList>
    </citation>
    <scope>NUCLEOTIDE SEQUENCE [LARGE SCALE GENOMIC DNA]</scope>
</reference>
<feature type="domain" description="Endonuclease/exonuclease/phosphatase" evidence="2">
    <location>
        <begin position="217"/>
        <end position="301"/>
    </location>
</feature>
<dbReference type="InterPro" id="IPR036691">
    <property type="entry name" value="Endo/exonu/phosph_ase_sf"/>
</dbReference>
<evidence type="ECO:0000259" key="2">
    <source>
        <dbReference type="Pfam" id="PF14529"/>
    </source>
</evidence>
<proteinExistence type="predicted"/>
<keyword evidence="1" id="KW-0812">Transmembrane</keyword>
<keyword evidence="3" id="KW-0675">Receptor</keyword>
<keyword evidence="1" id="KW-1133">Transmembrane helix</keyword>
<dbReference type="InterPro" id="IPR005135">
    <property type="entry name" value="Endo/exonuclease/phosphatase"/>
</dbReference>
<evidence type="ECO:0000313" key="3">
    <source>
        <dbReference type="EMBL" id="PKU38980.1"/>
    </source>
</evidence>
<protein>
    <submittedName>
        <fullName evidence="3">Inositol-trisphosphate receptor-interacting 1</fullName>
    </submittedName>
</protein>
<dbReference type="Pfam" id="PF14529">
    <property type="entry name" value="Exo_endo_phos_2"/>
    <property type="match status" value="1"/>
</dbReference>
<dbReference type="PANTHER" id="PTHR33395:SF22">
    <property type="entry name" value="REVERSE TRANSCRIPTASE DOMAIN-CONTAINING PROTEIN"/>
    <property type="match status" value="1"/>
</dbReference>
<dbReference type="GO" id="GO:0007508">
    <property type="term" value="P:larval heart development"/>
    <property type="evidence" value="ECO:0007669"/>
    <property type="project" value="TreeGrafter"/>
</dbReference>
<evidence type="ECO:0000313" key="4">
    <source>
        <dbReference type="Proteomes" id="UP000233556"/>
    </source>
</evidence>
<accession>A0A2I0TYS7</accession>
<dbReference type="PANTHER" id="PTHR33395">
    <property type="entry name" value="TRANSCRIPTASE, PUTATIVE-RELATED-RELATED"/>
    <property type="match status" value="1"/>
</dbReference>
<dbReference type="Gene3D" id="3.60.10.10">
    <property type="entry name" value="Endonuclease/exonuclease/phosphatase"/>
    <property type="match status" value="1"/>
</dbReference>
<reference evidence="4" key="2">
    <citation type="submission" date="2017-12" db="EMBL/GenBank/DDBJ databases">
        <title>Genome sequence of the Bar-tailed Godwit (Limosa lapponica baueri).</title>
        <authorList>
            <person name="Lima N.C.B."/>
            <person name="Parody-Merino A.M."/>
            <person name="Battley P.F."/>
            <person name="Fidler A.E."/>
            <person name="Prosdocimi F."/>
        </authorList>
    </citation>
    <scope>NUCLEOTIDE SEQUENCE [LARGE SCALE GENOMIC DNA]</scope>
</reference>
<dbReference type="GO" id="GO:0061343">
    <property type="term" value="P:cell adhesion involved in heart morphogenesis"/>
    <property type="evidence" value="ECO:0007669"/>
    <property type="project" value="TreeGrafter"/>
</dbReference>
<dbReference type="AlphaFoldDB" id="A0A2I0TYS7"/>
<evidence type="ECO:0000256" key="1">
    <source>
        <dbReference type="SAM" id="Phobius"/>
    </source>
</evidence>
<dbReference type="Proteomes" id="UP000233556">
    <property type="component" value="Unassembled WGS sequence"/>
</dbReference>
<keyword evidence="1" id="KW-0472">Membrane</keyword>
<gene>
    <name evidence="3" type="ORF">llap_10724</name>
</gene>